<keyword evidence="4" id="KW-1185">Reference proteome</keyword>
<protein>
    <submittedName>
        <fullName evidence="3">Uncharacterized protein</fullName>
    </submittedName>
</protein>
<evidence type="ECO:0000313" key="3">
    <source>
        <dbReference type="EMBL" id="KAF2832729.1"/>
    </source>
</evidence>
<keyword evidence="2" id="KW-0812">Transmembrane</keyword>
<reference evidence="3" key="1">
    <citation type="journal article" date="2020" name="Stud. Mycol.">
        <title>101 Dothideomycetes genomes: a test case for predicting lifestyles and emergence of pathogens.</title>
        <authorList>
            <person name="Haridas S."/>
            <person name="Albert R."/>
            <person name="Binder M."/>
            <person name="Bloem J."/>
            <person name="Labutti K."/>
            <person name="Salamov A."/>
            <person name="Andreopoulos B."/>
            <person name="Baker S."/>
            <person name="Barry K."/>
            <person name="Bills G."/>
            <person name="Bluhm B."/>
            <person name="Cannon C."/>
            <person name="Castanera R."/>
            <person name="Culley D."/>
            <person name="Daum C."/>
            <person name="Ezra D."/>
            <person name="Gonzalez J."/>
            <person name="Henrissat B."/>
            <person name="Kuo A."/>
            <person name="Liang C."/>
            <person name="Lipzen A."/>
            <person name="Lutzoni F."/>
            <person name="Magnuson J."/>
            <person name="Mondo S."/>
            <person name="Nolan M."/>
            <person name="Ohm R."/>
            <person name="Pangilinan J."/>
            <person name="Park H.-J."/>
            <person name="Ramirez L."/>
            <person name="Alfaro M."/>
            <person name="Sun H."/>
            <person name="Tritt A."/>
            <person name="Yoshinaga Y."/>
            <person name="Zwiers L.-H."/>
            <person name="Turgeon B."/>
            <person name="Goodwin S."/>
            <person name="Spatafora J."/>
            <person name="Crous P."/>
            <person name="Grigoriev I."/>
        </authorList>
    </citation>
    <scope>NUCLEOTIDE SEQUENCE</scope>
    <source>
        <strain evidence="3">CBS 113818</strain>
    </source>
</reference>
<keyword evidence="2" id="KW-1133">Transmembrane helix</keyword>
<proteinExistence type="predicted"/>
<feature type="transmembrane region" description="Helical" evidence="2">
    <location>
        <begin position="58"/>
        <end position="77"/>
    </location>
</feature>
<evidence type="ECO:0000256" key="1">
    <source>
        <dbReference type="SAM" id="MobiDB-lite"/>
    </source>
</evidence>
<feature type="transmembrane region" description="Helical" evidence="2">
    <location>
        <begin position="83"/>
        <end position="103"/>
    </location>
</feature>
<evidence type="ECO:0000313" key="4">
    <source>
        <dbReference type="Proteomes" id="UP000799424"/>
    </source>
</evidence>
<feature type="region of interest" description="Disordered" evidence="1">
    <location>
        <begin position="166"/>
        <end position="189"/>
    </location>
</feature>
<accession>A0A6A7AJ86</accession>
<gene>
    <name evidence="3" type="ORF">CC86DRAFT_366431</name>
</gene>
<organism evidence="3 4">
    <name type="scientific">Ophiobolus disseminans</name>
    <dbReference type="NCBI Taxonomy" id="1469910"/>
    <lineage>
        <taxon>Eukaryota</taxon>
        <taxon>Fungi</taxon>
        <taxon>Dikarya</taxon>
        <taxon>Ascomycota</taxon>
        <taxon>Pezizomycotina</taxon>
        <taxon>Dothideomycetes</taxon>
        <taxon>Pleosporomycetidae</taxon>
        <taxon>Pleosporales</taxon>
        <taxon>Pleosporineae</taxon>
        <taxon>Phaeosphaeriaceae</taxon>
        <taxon>Ophiobolus</taxon>
    </lineage>
</organism>
<evidence type="ECO:0000256" key="2">
    <source>
        <dbReference type="SAM" id="Phobius"/>
    </source>
</evidence>
<sequence length="204" mass="22405">MLPWSEEKWTCRKVASAPFIITKGNGHQHAIVILRNNHTLHLEDLATSQKPISEVVKVKVCVLAILWILLLIASTSVGSSSSAIWLLVVGALGMAQNILVAAWPRQSGVNGIHLDYQQCFMGKRVFDTIVEVEEVHPTVGRSLVPVFFPNGITEDQEGRLRAIENERTNQPAASQGQEEPVPDAPFEGSTSAVELQHLLPFAQQ</sequence>
<dbReference type="Proteomes" id="UP000799424">
    <property type="component" value="Unassembled WGS sequence"/>
</dbReference>
<keyword evidence="2" id="KW-0472">Membrane</keyword>
<feature type="compositionally biased region" description="Polar residues" evidence="1">
    <location>
        <begin position="168"/>
        <end position="177"/>
    </location>
</feature>
<name>A0A6A7AJ86_9PLEO</name>
<dbReference type="EMBL" id="MU006217">
    <property type="protein sequence ID" value="KAF2832729.1"/>
    <property type="molecule type" value="Genomic_DNA"/>
</dbReference>
<dbReference type="AlphaFoldDB" id="A0A6A7AJ86"/>
<dbReference type="OrthoDB" id="1937642at2759"/>